<dbReference type="UniPathway" id="UPA00087">
    <property type="reaction ID" value="UER00173"/>
</dbReference>
<dbReference type="SUPFAM" id="SSF143856">
    <property type="entry name" value="DeoB insert domain-like"/>
    <property type="match status" value="1"/>
</dbReference>
<comment type="pathway">
    <text evidence="6">Carbohydrate degradation; 2-deoxy-D-ribose 1-phosphate degradation; D-glyceraldehyde 3-phosphate and acetaldehyde from 2-deoxy-alpha-D-ribose 1-phosphate: step 1/2.</text>
</comment>
<evidence type="ECO:0000259" key="8">
    <source>
        <dbReference type="Pfam" id="PF01676"/>
    </source>
</evidence>
<dbReference type="FunFam" id="3.30.70.1250:FF:000001">
    <property type="entry name" value="Phosphopentomutase"/>
    <property type="match status" value="1"/>
</dbReference>
<dbReference type="AlphaFoldDB" id="A0A4R6NZD2"/>
<dbReference type="Gene3D" id="3.40.720.10">
    <property type="entry name" value="Alkaline Phosphatase, subunit A"/>
    <property type="match status" value="1"/>
</dbReference>
<dbReference type="GO" id="GO:0005829">
    <property type="term" value="C:cytosol"/>
    <property type="evidence" value="ECO:0007669"/>
    <property type="project" value="TreeGrafter"/>
</dbReference>
<proteinExistence type="inferred from homology"/>
<evidence type="ECO:0000256" key="3">
    <source>
        <dbReference type="ARBA" id="ARBA00022723"/>
    </source>
</evidence>
<keyword evidence="5 6" id="KW-0413">Isomerase</keyword>
<evidence type="ECO:0000313" key="10">
    <source>
        <dbReference type="Proteomes" id="UP000295531"/>
    </source>
</evidence>
<comment type="subcellular location">
    <subcellularLocation>
        <location evidence="6">Cytoplasm</location>
    </subcellularLocation>
</comment>
<keyword evidence="3 6" id="KW-0479">Metal-binding</keyword>
<dbReference type="GO" id="GO:0009117">
    <property type="term" value="P:nucleotide metabolic process"/>
    <property type="evidence" value="ECO:0007669"/>
    <property type="project" value="UniProtKB-UniRule"/>
</dbReference>
<feature type="binding site" evidence="6">
    <location>
        <position position="338"/>
    </location>
    <ligand>
        <name>Mn(2+)</name>
        <dbReference type="ChEBI" id="CHEBI:29035"/>
        <label>1</label>
    </ligand>
</feature>
<gene>
    <name evidence="6" type="primary">deoB</name>
    <name evidence="9" type="ORF">DEU29_11610</name>
</gene>
<dbReference type="CDD" id="cd16009">
    <property type="entry name" value="PPM"/>
    <property type="match status" value="1"/>
</dbReference>
<evidence type="ECO:0000256" key="6">
    <source>
        <dbReference type="HAMAP-Rule" id="MF_00740"/>
    </source>
</evidence>
<evidence type="ECO:0000313" key="9">
    <source>
        <dbReference type="EMBL" id="TDP29913.1"/>
    </source>
</evidence>
<dbReference type="GO" id="GO:0030145">
    <property type="term" value="F:manganese ion binding"/>
    <property type="evidence" value="ECO:0007669"/>
    <property type="project" value="UniProtKB-UniRule"/>
</dbReference>
<dbReference type="GO" id="GO:0043094">
    <property type="term" value="P:metabolic compound salvage"/>
    <property type="evidence" value="ECO:0007669"/>
    <property type="project" value="UniProtKB-UniRule"/>
</dbReference>
<dbReference type="GO" id="GO:0000287">
    <property type="term" value="F:magnesium ion binding"/>
    <property type="evidence" value="ECO:0007669"/>
    <property type="project" value="UniProtKB-UniRule"/>
</dbReference>
<evidence type="ECO:0000256" key="1">
    <source>
        <dbReference type="ARBA" id="ARBA00010373"/>
    </source>
</evidence>
<sequence>MPRAIVVVLDSFGIGSAPDAKKFGDEGADTFGHIAAYRAEQGQPLVLPNLCRLGLAEAHYGATGNWAKGFENKTAEFSFGWAAERSSGKDTPSGHWELMGVPVHFDWGYFAKPDQSFPRELLDELIERAELPGVLGNCHASGTTILSELGEAHISSGKPIVYTSADSVFQIAAHEQHFGLQRLYEVCEIARELLDDYNIGRVIARPFIGDTADNFERTHNRKDYAVEPPKPTVLDKLTAAKGQVIAIGKIADIFAHRGVSKTIKAAGSDALLDETLAAMESAPDNSLIFTNLVDFDSVYGHRRNTAGYANELEKVDARLPQLLDAMRGDDLLVLTADHGCDPTWQGTDHTREFVPFLMAGGMLKKGSYGARDSFADLGQTLCELFGLTPMEEGCAMVSDPN</sequence>
<dbReference type="GO" id="GO:0008973">
    <property type="term" value="F:phosphopentomutase activity"/>
    <property type="evidence" value="ECO:0007669"/>
    <property type="project" value="UniProtKB-UniRule"/>
</dbReference>
<feature type="domain" description="Metalloenzyme" evidence="8">
    <location>
        <begin position="3"/>
        <end position="388"/>
    </location>
</feature>
<feature type="binding site" evidence="6">
    <location>
        <position position="301"/>
    </location>
    <ligand>
        <name>Mn(2+)</name>
        <dbReference type="ChEBI" id="CHEBI:29035"/>
        <label>2</label>
    </ligand>
</feature>
<dbReference type="InterPro" id="IPR017850">
    <property type="entry name" value="Alkaline_phosphatase_core_sf"/>
</dbReference>
<keyword evidence="4 6" id="KW-0464">Manganese</keyword>
<comment type="caution">
    <text evidence="9">The sequence shown here is derived from an EMBL/GenBank/DDBJ whole genome shotgun (WGS) entry which is preliminary data.</text>
</comment>
<dbReference type="RefSeq" id="WP_133540353.1">
    <property type="nucleotide sequence ID" value="NZ_SNXI01000016.1"/>
</dbReference>
<dbReference type="Proteomes" id="UP000295531">
    <property type="component" value="Unassembled WGS sequence"/>
</dbReference>
<organism evidence="9 10">
    <name type="scientific">Idiomarina aquatica</name>
    <dbReference type="NCBI Taxonomy" id="1327752"/>
    <lineage>
        <taxon>Bacteria</taxon>
        <taxon>Pseudomonadati</taxon>
        <taxon>Pseudomonadota</taxon>
        <taxon>Gammaproteobacteria</taxon>
        <taxon>Alteromonadales</taxon>
        <taxon>Idiomarinaceae</taxon>
        <taxon>Idiomarina</taxon>
    </lineage>
</organism>
<name>A0A4R6NZD2_9GAMM</name>
<comment type="catalytic activity">
    <reaction evidence="6">
        <text>alpha-D-ribose 1-phosphate = D-ribose 5-phosphate</text>
        <dbReference type="Rhea" id="RHEA:18793"/>
        <dbReference type="ChEBI" id="CHEBI:57720"/>
        <dbReference type="ChEBI" id="CHEBI:78346"/>
        <dbReference type="EC" id="5.4.2.7"/>
    </reaction>
</comment>
<dbReference type="PANTHER" id="PTHR21110">
    <property type="entry name" value="PHOSPHOPENTOMUTASE"/>
    <property type="match status" value="1"/>
</dbReference>
<dbReference type="NCBIfam" id="TIGR01696">
    <property type="entry name" value="deoB"/>
    <property type="match status" value="1"/>
</dbReference>
<dbReference type="PIRSF" id="PIRSF001491">
    <property type="entry name" value="Ppentomutase"/>
    <property type="match status" value="1"/>
</dbReference>
<keyword evidence="2 6" id="KW-0963">Cytoplasm</keyword>
<dbReference type="InterPro" id="IPR024052">
    <property type="entry name" value="Phosphopentomutase_DeoB_cap_sf"/>
</dbReference>
<reference evidence="9 10" key="1">
    <citation type="submission" date="2019-03" db="EMBL/GenBank/DDBJ databases">
        <title>Freshwater and sediment microbial communities from various areas in North America, analyzing microbe dynamics in response to fracking.</title>
        <authorList>
            <person name="Lamendella R."/>
        </authorList>
    </citation>
    <scope>NUCLEOTIDE SEQUENCE [LARGE SCALE GENOMIC DNA]</scope>
    <source>
        <strain evidence="9 10">18_TX</strain>
    </source>
</reference>
<dbReference type="InterPro" id="IPR010045">
    <property type="entry name" value="DeoB"/>
</dbReference>
<dbReference type="GO" id="GO:0006018">
    <property type="term" value="P:2-deoxyribose 1-phosphate catabolic process"/>
    <property type="evidence" value="ECO:0007669"/>
    <property type="project" value="UniProtKB-UniRule"/>
</dbReference>
<dbReference type="SUPFAM" id="SSF53649">
    <property type="entry name" value="Alkaline phosphatase-like"/>
    <property type="match status" value="1"/>
</dbReference>
<comment type="function">
    <text evidence="6">Isomerase that catalyzes the conversion of deoxy-ribose 1-phosphate (dRib-1-P) and ribose 1-phosphate (Rib-1-P) to deoxy-ribose 5-phosphate (dRib-5-P) and ribose 5-phosphate (Rib-5-P), respectively.</text>
</comment>
<dbReference type="NCBIfam" id="NF003766">
    <property type="entry name" value="PRK05362.1"/>
    <property type="match status" value="1"/>
</dbReference>
<dbReference type="PANTHER" id="PTHR21110:SF0">
    <property type="entry name" value="PHOSPHOPENTOMUTASE"/>
    <property type="match status" value="1"/>
</dbReference>
<comment type="catalytic activity">
    <reaction evidence="6">
        <text>2-deoxy-alpha-D-ribose 1-phosphate = 2-deoxy-D-ribose 5-phosphate</text>
        <dbReference type="Rhea" id="RHEA:27658"/>
        <dbReference type="ChEBI" id="CHEBI:57259"/>
        <dbReference type="ChEBI" id="CHEBI:62877"/>
        <dbReference type="EC" id="5.4.2.7"/>
    </reaction>
</comment>
<comment type="similarity">
    <text evidence="1 6">Belongs to the phosphopentomutase family.</text>
</comment>
<comment type="cofactor">
    <cofactor evidence="6">
        <name>Mn(2+)</name>
        <dbReference type="ChEBI" id="CHEBI:29035"/>
    </cofactor>
    <text evidence="6">Binds 2 manganese ions.</text>
</comment>
<feature type="binding site" evidence="6">
    <location>
        <position position="296"/>
    </location>
    <ligand>
        <name>Mn(2+)</name>
        <dbReference type="ChEBI" id="CHEBI:29035"/>
        <label>2</label>
    </ligand>
</feature>
<dbReference type="Gene3D" id="3.30.70.1250">
    <property type="entry name" value="Phosphopentomutase"/>
    <property type="match status" value="1"/>
</dbReference>
<dbReference type="HAMAP" id="MF_00740">
    <property type="entry name" value="Phosphopentomut"/>
    <property type="match status" value="1"/>
</dbReference>
<protein>
    <recommendedName>
        <fullName evidence="6 7">Phosphopentomutase</fullName>
        <ecNumber evidence="6 7">5.4.2.7</ecNumber>
    </recommendedName>
    <alternativeName>
        <fullName evidence="6">Phosphodeoxyribomutase</fullName>
    </alternativeName>
</protein>
<accession>A0A4R6NZD2</accession>
<dbReference type="EMBL" id="SNXI01000016">
    <property type="protein sequence ID" value="TDP29913.1"/>
    <property type="molecule type" value="Genomic_DNA"/>
</dbReference>
<evidence type="ECO:0000256" key="5">
    <source>
        <dbReference type="ARBA" id="ARBA00023235"/>
    </source>
</evidence>
<dbReference type="GO" id="GO:0006015">
    <property type="term" value="P:5-phosphoribose 1-diphosphate biosynthetic process"/>
    <property type="evidence" value="ECO:0007669"/>
    <property type="project" value="UniProtKB-UniPathway"/>
</dbReference>
<dbReference type="OrthoDB" id="9769930at2"/>
<feature type="binding site" evidence="6">
    <location>
        <position position="10"/>
    </location>
    <ligand>
        <name>Mn(2+)</name>
        <dbReference type="ChEBI" id="CHEBI:29035"/>
        <label>1</label>
    </ligand>
</feature>
<dbReference type="InterPro" id="IPR006124">
    <property type="entry name" value="Metalloenzyme"/>
</dbReference>
<feature type="binding site" evidence="6">
    <location>
        <position position="349"/>
    </location>
    <ligand>
        <name>Mn(2+)</name>
        <dbReference type="ChEBI" id="CHEBI:29035"/>
        <label>2</label>
    </ligand>
</feature>
<evidence type="ECO:0000256" key="2">
    <source>
        <dbReference type="ARBA" id="ARBA00022490"/>
    </source>
</evidence>
<dbReference type="EC" id="5.4.2.7" evidence="6 7"/>
<dbReference type="Pfam" id="PF01676">
    <property type="entry name" value="Metalloenzyme"/>
    <property type="match status" value="1"/>
</dbReference>
<evidence type="ECO:0000256" key="4">
    <source>
        <dbReference type="ARBA" id="ARBA00023211"/>
    </source>
</evidence>
<keyword evidence="10" id="KW-1185">Reference proteome</keyword>
<feature type="binding site" evidence="6">
    <location>
        <position position="337"/>
    </location>
    <ligand>
        <name>Mn(2+)</name>
        <dbReference type="ChEBI" id="CHEBI:29035"/>
        <label>1</label>
    </ligand>
</feature>
<evidence type="ECO:0000256" key="7">
    <source>
        <dbReference type="NCBIfam" id="TIGR01696"/>
    </source>
</evidence>